<dbReference type="Pfam" id="PF00728">
    <property type="entry name" value="Glyco_hydro_20"/>
    <property type="match status" value="1"/>
</dbReference>
<evidence type="ECO:0000256" key="2">
    <source>
        <dbReference type="ARBA" id="ARBA00006285"/>
    </source>
</evidence>
<protein>
    <recommendedName>
        <fullName evidence="3">beta-N-acetylhexosaminidase</fullName>
        <ecNumber evidence="3">3.2.1.52</ecNumber>
    </recommendedName>
</protein>
<dbReference type="PANTHER" id="PTHR22600">
    <property type="entry name" value="BETA-HEXOSAMINIDASE"/>
    <property type="match status" value="1"/>
</dbReference>
<feature type="domain" description="Glycoside hydrolase family 20 catalytic" evidence="7">
    <location>
        <begin position="107"/>
        <end position="451"/>
    </location>
</feature>
<evidence type="ECO:0000259" key="7">
    <source>
        <dbReference type="Pfam" id="PF00728"/>
    </source>
</evidence>
<name>A0A1I6F7G8_9PSEU</name>
<dbReference type="OrthoDB" id="9763537at2"/>
<dbReference type="EC" id="3.2.1.52" evidence="3"/>
<evidence type="ECO:0000256" key="6">
    <source>
        <dbReference type="PIRSR" id="PIRSR625705-1"/>
    </source>
</evidence>
<dbReference type="STRING" id="84724.SAMN04488564_10999"/>
<dbReference type="GO" id="GO:0030203">
    <property type="term" value="P:glycosaminoglycan metabolic process"/>
    <property type="evidence" value="ECO:0007669"/>
    <property type="project" value="TreeGrafter"/>
</dbReference>
<dbReference type="GO" id="GO:0004563">
    <property type="term" value="F:beta-N-acetylhexosaminidase activity"/>
    <property type="evidence" value="ECO:0007669"/>
    <property type="project" value="UniProtKB-EC"/>
</dbReference>
<dbReference type="Gene3D" id="3.20.20.80">
    <property type="entry name" value="Glycosidases"/>
    <property type="match status" value="1"/>
</dbReference>
<dbReference type="EMBL" id="FOYL01000009">
    <property type="protein sequence ID" value="SFR25830.1"/>
    <property type="molecule type" value="Genomic_DNA"/>
</dbReference>
<dbReference type="PANTHER" id="PTHR22600:SF57">
    <property type="entry name" value="BETA-N-ACETYLHEXOSAMINIDASE"/>
    <property type="match status" value="1"/>
</dbReference>
<dbReference type="SUPFAM" id="SSF55545">
    <property type="entry name" value="beta-N-acetylhexosaminidase-like domain"/>
    <property type="match status" value="1"/>
</dbReference>
<keyword evidence="5" id="KW-0326">Glycosidase</keyword>
<dbReference type="Proteomes" id="UP000198583">
    <property type="component" value="Unassembled WGS sequence"/>
</dbReference>
<organism evidence="9 10">
    <name type="scientific">Lentzea waywayandensis</name>
    <dbReference type="NCBI Taxonomy" id="84724"/>
    <lineage>
        <taxon>Bacteria</taxon>
        <taxon>Bacillati</taxon>
        <taxon>Actinomycetota</taxon>
        <taxon>Actinomycetes</taxon>
        <taxon>Pseudonocardiales</taxon>
        <taxon>Pseudonocardiaceae</taxon>
        <taxon>Lentzea</taxon>
    </lineage>
</organism>
<dbReference type="SUPFAM" id="SSF51445">
    <property type="entry name" value="(Trans)glycosidases"/>
    <property type="match status" value="1"/>
</dbReference>
<evidence type="ECO:0000313" key="10">
    <source>
        <dbReference type="Proteomes" id="UP000198583"/>
    </source>
</evidence>
<dbReference type="PRINTS" id="PR00738">
    <property type="entry name" value="GLHYDRLASE20"/>
</dbReference>
<sequence length="486" mass="53017">MIIPKPVHLVRSPGVFTLSPTSAIAASGDALPVARLLQSYVDLPLREDGDVVLEVEGAGEGYTLSVTPSSVRLRGSVAGLRHAVQSLRQLISGSEIPAVEVRDEPRFAWRGAMIDVARHFLPLPYLRRLVDQIALYKLNVLHLHLTDDQGWRMPIDRYPALTSVGGWRTESMIGPAGGSAYDGIPHGGAYTKVELRSLVAYAAARGVTVVPEIEMPGHARAALAAYPELGNFPGRTLPVWTGWGVSDALFGVQEKTFAFLRDVLSEVLEVFPSPHIHIGGDECPAVEWETSPLAATRVAAEGLPGASALHGWFLGRISEFLVSQGRHPICWDDGENPHGLPRQAAVMIWRDPRHGLEAVRRGHHLVMAPFRSTYLDYPQSAEGEPPGQPAAVVSLEDVYRNDPLPASWDAECAARVLGTQGQLWTEFVRTPEHAEYLAFPRLCALAESAWSVERDWTDFSSRLAAHAPMLAEVAPHHRPLDGNLTP</sequence>
<proteinExistence type="inferred from homology"/>
<dbReference type="InterPro" id="IPR017853">
    <property type="entry name" value="GH"/>
</dbReference>
<dbReference type="InterPro" id="IPR015883">
    <property type="entry name" value="Glyco_hydro_20_cat"/>
</dbReference>
<accession>A0A1I6F7G8</accession>
<dbReference type="InterPro" id="IPR029018">
    <property type="entry name" value="Hex-like_dom2"/>
</dbReference>
<comment type="catalytic activity">
    <reaction evidence="1">
        <text>Hydrolysis of terminal non-reducing N-acetyl-D-hexosamine residues in N-acetyl-beta-D-hexosaminides.</text>
        <dbReference type="EC" id="3.2.1.52"/>
    </reaction>
</comment>
<keyword evidence="10" id="KW-1185">Reference proteome</keyword>
<dbReference type="RefSeq" id="WP_093601658.1">
    <property type="nucleotide sequence ID" value="NZ_FOYL01000009.1"/>
</dbReference>
<evidence type="ECO:0000259" key="8">
    <source>
        <dbReference type="Pfam" id="PF02838"/>
    </source>
</evidence>
<gene>
    <name evidence="9" type="ORF">SAMN04488564_10999</name>
</gene>
<dbReference type="GO" id="GO:0005975">
    <property type="term" value="P:carbohydrate metabolic process"/>
    <property type="evidence" value="ECO:0007669"/>
    <property type="project" value="InterPro"/>
</dbReference>
<feature type="active site" description="Proton donor" evidence="6">
    <location>
        <position position="282"/>
    </location>
</feature>
<dbReference type="Gene3D" id="3.30.379.10">
    <property type="entry name" value="Chitobiase/beta-hexosaminidase domain 2-like"/>
    <property type="match status" value="1"/>
</dbReference>
<evidence type="ECO:0000256" key="5">
    <source>
        <dbReference type="ARBA" id="ARBA00023295"/>
    </source>
</evidence>
<feature type="domain" description="Beta-hexosaminidase bacterial type N-terminal" evidence="8">
    <location>
        <begin position="2"/>
        <end position="103"/>
    </location>
</feature>
<comment type="similarity">
    <text evidence="2">Belongs to the glycosyl hydrolase 20 family.</text>
</comment>
<dbReference type="CDD" id="cd06563">
    <property type="entry name" value="GH20_chitobiase-like"/>
    <property type="match status" value="1"/>
</dbReference>
<dbReference type="GO" id="GO:0016020">
    <property type="term" value="C:membrane"/>
    <property type="evidence" value="ECO:0007669"/>
    <property type="project" value="TreeGrafter"/>
</dbReference>
<keyword evidence="4" id="KW-0378">Hydrolase</keyword>
<reference evidence="10" key="1">
    <citation type="submission" date="2016-10" db="EMBL/GenBank/DDBJ databases">
        <authorList>
            <person name="Varghese N."/>
            <person name="Submissions S."/>
        </authorList>
    </citation>
    <scope>NUCLEOTIDE SEQUENCE [LARGE SCALE GENOMIC DNA]</scope>
    <source>
        <strain evidence="10">DSM 44232</strain>
    </source>
</reference>
<evidence type="ECO:0000313" key="9">
    <source>
        <dbReference type="EMBL" id="SFR25830.1"/>
    </source>
</evidence>
<dbReference type="Pfam" id="PF02838">
    <property type="entry name" value="Glyco_hydro_20b"/>
    <property type="match status" value="1"/>
</dbReference>
<dbReference type="AlphaFoldDB" id="A0A1I6F7G8"/>
<evidence type="ECO:0000256" key="1">
    <source>
        <dbReference type="ARBA" id="ARBA00001231"/>
    </source>
</evidence>
<evidence type="ECO:0000256" key="3">
    <source>
        <dbReference type="ARBA" id="ARBA00012663"/>
    </source>
</evidence>
<evidence type="ECO:0000256" key="4">
    <source>
        <dbReference type="ARBA" id="ARBA00022801"/>
    </source>
</evidence>
<dbReference type="InterPro" id="IPR015882">
    <property type="entry name" value="HEX_bac_N"/>
</dbReference>
<dbReference type="InterPro" id="IPR025705">
    <property type="entry name" value="Beta_hexosaminidase_sua/sub"/>
</dbReference>